<dbReference type="FunFam" id="3.30.70.330:FF:000073">
    <property type="entry name" value="Heterogeneous nuclear ribonucleoprotein L like"/>
    <property type="match status" value="1"/>
</dbReference>
<dbReference type="InterPro" id="IPR055204">
    <property type="entry name" value="HNRNPL_RRM"/>
</dbReference>
<dbReference type="Pfam" id="PF13893">
    <property type="entry name" value="RRM_5"/>
    <property type="match status" value="1"/>
</dbReference>
<name>A0A7L3V6T7_MOLAT</name>
<accession>A0A7L3V6T7</accession>
<dbReference type="InterPro" id="IPR034817">
    <property type="entry name" value="hnRNPL_RRM4"/>
</dbReference>
<dbReference type="SMART" id="SM00360">
    <property type="entry name" value="RRM"/>
    <property type="match status" value="1"/>
</dbReference>
<feature type="domain" description="RRM" evidence="2">
    <location>
        <begin position="1"/>
        <end position="72"/>
    </location>
</feature>
<dbReference type="AlphaFoldDB" id="A0A7L3V6T7"/>
<feature type="non-terminal residue" evidence="3">
    <location>
        <position position="1"/>
    </location>
</feature>
<dbReference type="EMBL" id="VZUF01141815">
    <property type="protein sequence ID" value="NXV59366.1"/>
    <property type="molecule type" value="Genomic_DNA"/>
</dbReference>
<comment type="caution">
    <text evidence="3">The sequence shown here is derived from an EMBL/GenBank/DDBJ whole genome shotgun (WGS) entry which is preliminary data.</text>
</comment>
<dbReference type="CDD" id="cd12699">
    <property type="entry name" value="RRM3_hnRNPL"/>
    <property type="match status" value="1"/>
</dbReference>
<dbReference type="Pfam" id="PF22976">
    <property type="entry name" value="RRM_10"/>
    <property type="match status" value="1"/>
</dbReference>
<dbReference type="CDD" id="cd12704">
    <property type="entry name" value="RRM4_hnRNPL"/>
    <property type="match status" value="1"/>
</dbReference>
<proteinExistence type="predicted"/>
<keyword evidence="4" id="KW-1185">Reference proteome</keyword>
<dbReference type="InterPro" id="IPR012677">
    <property type="entry name" value="Nucleotide-bd_a/b_plait_sf"/>
</dbReference>
<evidence type="ECO:0000313" key="4">
    <source>
        <dbReference type="Proteomes" id="UP000553862"/>
    </source>
</evidence>
<evidence type="ECO:0000313" key="3">
    <source>
        <dbReference type="EMBL" id="NXV59366.1"/>
    </source>
</evidence>
<gene>
    <name evidence="3" type="primary">Hnrnpl_3</name>
    <name evidence="3" type="ORF">MOLATE_R06824</name>
</gene>
<dbReference type="SUPFAM" id="SSF54928">
    <property type="entry name" value="RNA-binding domain, RBD"/>
    <property type="match status" value="2"/>
</dbReference>
<protein>
    <submittedName>
        <fullName evidence="3">HNRPL protein</fullName>
    </submittedName>
</protein>
<dbReference type="GO" id="GO:0003723">
    <property type="term" value="F:RNA binding"/>
    <property type="evidence" value="ECO:0007669"/>
    <property type="project" value="UniProtKB-UniRule"/>
</dbReference>
<feature type="non-terminal residue" evidence="3">
    <location>
        <position position="205"/>
    </location>
</feature>
<organism evidence="3 4">
    <name type="scientific">Molothrus ater</name>
    <name type="common">Brown-headed cowbird</name>
    <dbReference type="NCBI Taxonomy" id="84834"/>
    <lineage>
        <taxon>Eukaryota</taxon>
        <taxon>Metazoa</taxon>
        <taxon>Chordata</taxon>
        <taxon>Craniata</taxon>
        <taxon>Vertebrata</taxon>
        <taxon>Euteleostomi</taxon>
        <taxon>Archelosauria</taxon>
        <taxon>Archosauria</taxon>
        <taxon>Dinosauria</taxon>
        <taxon>Saurischia</taxon>
        <taxon>Theropoda</taxon>
        <taxon>Coelurosauria</taxon>
        <taxon>Aves</taxon>
        <taxon>Neognathae</taxon>
        <taxon>Neoaves</taxon>
        <taxon>Telluraves</taxon>
        <taxon>Australaves</taxon>
        <taxon>Passeriformes</taxon>
        <taxon>Passeroidea</taxon>
        <taxon>Icteridae</taxon>
        <taxon>Molothrus</taxon>
    </lineage>
</organism>
<dbReference type="FunFam" id="3.30.70.330:FF:000052">
    <property type="entry name" value="Heterogeneous nuclear ribonucleoprotein L like"/>
    <property type="match status" value="1"/>
</dbReference>
<evidence type="ECO:0000259" key="2">
    <source>
        <dbReference type="PROSITE" id="PS50102"/>
    </source>
</evidence>
<dbReference type="Gene3D" id="3.30.70.330">
    <property type="match status" value="2"/>
</dbReference>
<dbReference type="InterPro" id="IPR035979">
    <property type="entry name" value="RBD_domain_sf"/>
</dbReference>
<dbReference type="PROSITE" id="PS50102">
    <property type="entry name" value="RRM"/>
    <property type="match status" value="1"/>
</dbReference>
<evidence type="ECO:0000256" key="1">
    <source>
        <dbReference type="PROSITE-ProRule" id="PRU00176"/>
    </source>
</evidence>
<keyword evidence="1" id="KW-0694">RNA-binding</keyword>
<dbReference type="PANTHER" id="PTHR15592">
    <property type="entry name" value="MATRIN 3/NUCLEAR PROTEIN 220-RELATED"/>
    <property type="match status" value="1"/>
</dbReference>
<dbReference type="Proteomes" id="UP000553862">
    <property type="component" value="Unassembled WGS sequence"/>
</dbReference>
<sequence>MVYGLDQAKMNCDRVFNVFCLYGNVEKVKFMKSKPGAAMVEMADGYAVDRAITHLNNNFMFGQKLNVCVSKQHAIMPGQSYGLEDGSCSYKDFSGSRNNRFSTPEQAAKNRIQHPSNVLHFFNAPLDVTEDNFYEICDELGVKRPSSVKVFSGKSERSSSGLLEWDSKSDALETLGFLNHFQMKNPNGPYPYTLKLCFSTAQHAS</sequence>
<dbReference type="InterPro" id="IPR034816">
    <property type="entry name" value="hnRNP-L_RRM3"/>
</dbReference>
<reference evidence="3 4" key="1">
    <citation type="submission" date="2019-09" db="EMBL/GenBank/DDBJ databases">
        <title>Bird 10,000 Genomes (B10K) Project - Family phase.</title>
        <authorList>
            <person name="Zhang G."/>
        </authorList>
    </citation>
    <scope>NUCLEOTIDE SEQUENCE [LARGE SCALE GENOMIC DNA]</scope>
    <source>
        <strain evidence="3">OUT-0049</strain>
        <tissue evidence="3">Muscle</tissue>
    </source>
</reference>
<dbReference type="InterPro" id="IPR000504">
    <property type="entry name" value="RRM_dom"/>
</dbReference>